<sequence length="379" mass="42502">MKNGTMGLTTLQMGTALLLQFPASFTAPSPPRQPSPLSLPHRRNPLLPKGTRCRPTRHVSRSSRPHWDSNAEKTHRAGRFGFNYEDDFGGVENDDIGGFGFRKGAKKRVWWSDEDMDDDDEGGFGGLEEALDASWIFKTNNYEITLSFWGDGGIVPFEPFFHAFPGGLEKAAINRISLILPSRKEECEILFPFRRDQEIGSSLHILNAFGWMLPAIGISLLLGTGPNPFFMALVLPLAQSAVSFAIDTFWGKSNGSPTAKRRKKKKPFSRAASDIGKREEREDTEPGNVRENYQSWTAANDNTKQTRDKSSPSFGGWDELDKRVGSYTVPKREPTQKANEPQRQKRSKLSRRVKSGETPLLLRLLIAVFPFLGSWTKLL</sequence>
<reference evidence="1 2" key="1">
    <citation type="journal article" date="2021" name="Hortic Res">
        <title>High-quality reference genome and annotation aids understanding of berry development for evergreen blueberry (Vaccinium darrowii).</title>
        <authorList>
            <person name="Yu J."/>
            <person name="Hulse-Kemp A.M."/>
            <person name="Babiker E."/>
            <person name="Staton M."/>
        </authorList>
    </citation>
    <scope>NUCLEOTIDE SEQUENCE [LARGE SCALE GENOMIC DNA]</scope>
    <source>
        <strain evidence="2">cv. NJ 8807/NJ 8810</strain>
        <tissue evidence="1">Young leaf</tissue>
    </source>
</reference>
<comment type="caution">
    <text evidence="1">The sequence shown here is derived from an EMBL/GenBank/DDBJ whole genome shotgun (WGS) entry which is preliminary data.</text>
</comment>
<name>A0ACB7XHE6_9ERIC</name>
<keyword evidence="2" id="KW-1185">Reference proteome</keyword>
<accession>A0ACB7XHE6</accession>
<dbReference type="EMBL" id="CM037160">
    <property type="protein sequence ID" value="KAH7839808.1"/>
    <property type="molecule type" value="Genomic_DNA"/>
</dbReference>
<evidence type="ECO:0000313" key="2">
    <source>
        <dbReference type="Proteomes" id="UP000828048"/>
    </source>
</evidence>
<protein>
    <submittedName>
        <fullName evidence="1">Uncharacterized protein</fullName>
    </submittedName>
</protein>
<gene>
    <name evidence="1" type="ORF">Vadar_009124</name>
</gene>
<proteinExistence type="predicted"/>
<organism evidence="1 2">
    <name type="scientific">Vaccinium darrowii</name>
    <dbReference type="NCBI Taxonomy" id="229202"/>
    <lineage>
        <taxon>Eukaryota</taxon>
        <taxon>Viridiplantae</taxon>
        <taxon>Streptophyta</taxon>
        <taxon>Embryophyta</taxon>
        <taxon>Tracheophyta</taxon>
        <taxon>Spermatophyta</taxon>
        <taxon>Magnoliopsida</taxon>
        <taxon>eudicotyledons</taxon>
        <taxon>Gunneridae</taxon>
        <taxon>Pentapetalae</taxon>
        <taxon>asterids</taxon>
        <taxon>Ericales</taxon>
        <taxon>Ericaceae</taxon>
        <taxon>Vaccinioideae</taxon>
        <taxon>Vaccinieae</taxon>
        <taxon>Vaccinium</taxon>
    </lineage>
</organism>
<evidence type="ECO:0000313" key="1">
    <source>
        <dbReference type="EMBL" id="KAH7839808.1"/>
    </source>
</evidence>
<dbReference type="Proteomes" id="UP000828048">
    <property type="component" value="Chromosome 10"/>
</dbReference>